<dbReference type="RefSeq" id="XP_018001427.1">
    <property type="nucleotide sequence ID" value="XM_018149852.1"/>
</dbReference>
<evidence type="ECO:0000256" key="1">
    <source>
        <dbReference type="ARBA" id="ARBA00022801"/>
    </source>
</evidence>
<dbReference type="InterPro" id="IPR029058">
    <property type="entry name" value="AB_hydrolase_fold"/>
</dbReference>
<dbReference type="EMBL" id="LFJN01000009">
    <property type="protein sequence ID" value="KPI41464.1"/>
    <property type="molecule type" value="Genomic_DNA"/>
</dbReference>
<dbReference type="InterPro" id="IPR000073">
    <property type="entry name" value="AB_hydrolase_1"/>
</dbReference>
<dbReference type="PRINTS" id="PR00111">
    <property type="entry name" value="ABHYDROLASE"/>
</dbReference>
<dbReference type="Pfam" id="PF00561">
    <property type="entry name" value="Abhydrolase_1"/>
    <property type="match status" value="1"/>
</dbReference>
<protein>
    <submittedName>
        <fullName evidence="3">Putative hydrolase</fullName>
    </submittedName>
</protein>
<comment type="caution">
    <text evidence="3">The sequence shown here is derived from an EMBL/GenBank/DDBJ whole genome shotgun (WGS) entry which is preliminary data.</text>
</comment>
<reference evidence="3 4" key="1">
    <citation type="submission" date="2015-06" db="EMBL/GenBank/DDBJ databases">
        <title>Draft genome of the ant-associated black yeast Phialophora attae CBS 131958.</title>
        <authorList>
            <person name="Moreno L.F."/>
            <person name="Stielow B.J."/>
            <person name="de Hoog S."/>
            <person name="Vicente V.A."/>
            <person name="Weiss V.A."/>
            <person name="de Vries M."/>
            <person name="Cruz L.M."/>
            <person name="Souza E.M."/>
        </authorList>
    </citation>
    <scope>NUCLEOTIDE SEQUENCE [LARGE SCALE GENOMIC DNA]</scope>
    <source>
        <strain evidence="3 4">CBS 131958</strain>
    </source>
</reference>
<name>A0A0N1H664_9EURO</name>
<feature type="domain" description="AB hydrolase-1" evidence="2">
    <location>
        <begin position="31"/>
        <end position="278"/>
    </location>
</feature>
<dbReference type="GeneID" id="28741732"/>
<dbReference type="OrthoDB" id="6431331at2759"/>
<dbReference type="PRINTS" id="PR00412">
    <property type="entry name" value="EPOXHYDRLASE"/>
</dbReference>
<dbReference type="InterPro" id="IPR051340">
    <property type="entry name" value="Haloalkane_dehalogenase"/>
</dbReference>
<dbReference type="PANTHER" id="PTHR42977">
    <property type="entry name" value="HYDROLASE-RELATED"/>
    <property type="match status" value="1"/>
</dbReference>
<proteinExistence type="predicted"/>
<keyword evidence="4" id="KW-1185">Reference proteome</keyword>
<accession>A0A0N1H664</accession>
<dbReference type="GO" id="GO:0004301">
    <property type="term" value="F:epoxide hydrolase activity"/>
    <property type="evidence" value="ECO:0007669"/>
    <property type="project" value="TreeGrafter"/>
</dbReference>
<dbReference type="Proteomes" id="UP000038010">
    <property type="component" value="Unassembled WGS sequence"/>
</dbReference>
<evidence type="ECO:0000313" key="3">
    <source>
        <dbReference type="EMBL" id="KPI41464.1"/>
    </source>
</evidence>
<sequence>MTHTPKTTTSFTKLPNGIEVFSRTAGPSDGPVILLLHGFPASSFQFRNLIPLLAAHNYRIIAPDLPGFGFTTIPASLNYTHTFANLATTIGSFLDVLSIKKYVVYIFDYGAPTGLRLMLERPGATKAIISQNGNAYDDGIGPFWDPVKTLWAAQPGTQAEKDARNVLQGALLTHAATKWQYTEHEPHPELVDPASWTLDWALMNTPENIEVQLDLFRDYGSNVELYPEFQRYFREKKLPVLAVWGKDDEIFINPGATAFKRDLPDAEVHLLDGGHFLVEAQTERVGVLILEFLKKNGI</sequence>
<evidence type="ECO:0000259" key="2">
    <source>
        <dbReference type="Pfam" id="PF00561"/>
    </source>
</evidence>
<organism evidence="3 4">
    <name type="scientific">Cyphellophora attinorum</name>
    <dbReference type="NCBI Taxonomy" id="1664694"/>
    <lineage>
        <taxon>Eukaryota</taxon>
        <taxon>Fungi</taxon>
        <taxon>Dikarya</taxon>
        <taxon>Ascomycota</taxon>
        <taxon>Pezizomycotina</taxon>
        <taxon>Eurotiomycetes</taxon>
        <taxon>Chaetothyriomycetidae</taxon>
        <taxon>Chaetothyriales</taxon>
        <taxon>Cyphellophoraceae</taxon>
        <taxon>Cyphellophora</taxon>
    </lineage>
</organism>
<dbReference type="InterPro" id="IPR000639">
    <property type="entry name" value="Epox_hydrolase-like"/>
</dbReference>
<gene>
    <name evidence="3" type="ORF">AB675_9328</name>
</gene>
<keyword evidence="1 3" id="KW-0378">Hydrolase</keyword>
<dbReference type="PANTHER" id="PTHR42977:SF3">
    <property type="entry name" value="AB HYDROLASE-1 DOMAIN-CONTAINING PROTEIN"/>
    <property type="match status" value="1"/>
</dbReference>
<dbReference type="VEuPathDB" id="FungiDB:AB675_9328"/>
<dbReference type="Gene3D" id="3.40.50.1820">
    <property type="entry name" value="alpha/beta hydrolase"/>
    <property type="match status" value="1"/>
</dbReference>
<dbReference type="STRING" id="1664694.A0A0N1H664"/>
<dbReference type="AlphaFoldDB" id="A0A0N1H664"/>
<evidence type="ECO:0000313" key="4">
    <source>
        <dbReference type="Proteomes" id="UP000038010"/>
    </source>
</evidence>
<dbReference type="SUPFAM" id="SSF53474">
    <property type="entry name" value="alpha/beta-Hydrolases"/>
    <property type="match status" value="1"/>
</dbReference>